<keyword evidence="3" id="KW-1185">Reference proteome</keyword>
<dbReference type="PROSITE" id="PS51831">
    <property type="entry name" value="HD"/>
    <property type="match status" value="1"/>
</dbReference>
<evidence type="ECO:0000313" key="2">
    <source>
        <dbReference type="EMBL" id="SQF39721.1"/>
    </source>
</evidence>
<dbReference type="Gene3D" id="1.10.472.50">
    <property type="entry name" value="HD-domain/PDEase-like"/>
    <property type="match status" value="1"/>
</dbReference>
<gene>
    <name evidence="2" type="primary">yedJ</name>
    <name evidence="2" type="ORF">NCTC12278_00534</name>
</gene>
<feature type="domain" description="HD" evidence="1">
    <location>
        <begin position="1"/>
        <end position="96"/>
    </location>
</feature>
<dbReference type="GO" id="GO:0016787">
    <property type="term" value="F:hydrolase activity"/>
    <property type="evidence" value="ECO:0007669"/>
    <property type="project" value="UniProtKB-KW"/>
</dbReference>
<dbReference type="InterPro" id="IPR006674">
    <property type="entry name" value="HD_domain"/>
</dbReference>
<dbReference type="AlphaFoldDB" id="A0A2X3XWU2"/>
<name>A0A2X3XWU2_9STRE</name>
<keyword evidence="2" id="KW-0378">Hydrolase</keyword>
<evidence type="ECO:0000259" key="1">
    <source>
        <dbReference type="PROSITE" id="PS51831"/>
    </source>
</evidence>
<dbReference type="Proteomes" id="UP000249495">
    <property type="component" value="Chromosome 1"/>
</dbReference>
<protein>
    <submittedName>
        <fullName evidence="2">Alpha/beta hydrolase</fullName>
    </submittedName>
</protein>
<dbReference type="EMBL" id="LS483343">
    <property type="protein sequence ID" value="SQF39721.1"/>
    <property type="molecule type" value="Genomic_DNA"/>
</dbReference>
<dbReference type="SUPFAM" id="SSF109604">
    <property type="entry name" value="HD-domain/PDEase-like"/>
    <property type="match status" value="1"/>
</dbReference>
<dbReference type="Gene3D" id="1.20.58.1910">
    <property type="match status" value="1"/>
</dbReference>
<dbReference type="CDD" id="cd00077">
    <property type="entry name" value="HDc"/>
    <property type="match status" value="1"/>
</dbReference>
<organism evidence="2 3">
    <name type="scientific">Streptococcus ferus</name>
    <dbReference type="NCBI Taxonomy" id="1345"/>
    <lineage>
        <taxon>Bacteria</taxon>
        <taxon>Bacillati</taxon>
        <taxon>Bacillota</taxon>
        <taxon>Bacilli</taxon>
        <taxon>Lactobacillales</taxon>
        <taxon>Streptococcaceae</taxon>
        <taxon>Streptococcus</taxon>
    </lineage>
</organism>
<dbReference type="PANTHER" id="PTHR33594">
    <property type="entry name" value="SUPERFAMILY HYDROLASE, PUTATIVE (AFU_ORTHOLOGUE AFUA_1G03035)-RELATED"/>
    <property type="match status" value="1"/>
</dbReference>
<dbReference type="STRING" id="1123303.GCA_000372425_00068"/>
<evidence type="ECO:0000313" key="3">
    <source>
        <dbReference type="Proteomes" id="UP000249495"/>
    </source>
</evidence>
<accession>A0A2X3XWU2</accession>
<reference evidence="2 3" key="1">
    <citation type="submission" date="2018-06" db="EMBL/GenBank/DDBJ databases">
        <authorList>
            <consortium name="Pathogen Informatics"/>
            <person name="Doyle S."/>
        </authorList>
    </citation>
    <scope>NUCLEOTIDE SEQUENCE [LARGE SCALE GENOMIC DNA]</scope>
    <source>
        <strain evidence="2 3">NCTC12278</strain>
    </source>
</reference>
<dbReference type="Pfam" id="PF01966">
    <property type="entry name" value="HD"/>
    <property type="match status" value="1"/>
</dbReference>
<proteinExistence type="predicted"/>
<dbReference type="PANTHER" id="PTHR33594:SF1">
    <property type="entry name" value="HD_PDEASE DOMAIN-CONTAINING PROTEIN"/>
    <property type="match status" value="1"/>
</dbReference>
<dbReference type="InterPro" id="IPR003607">
    <property type="entry name" value="HD/PDEase_dom"/>
</dbReference>
<dbReference type="KEGG" id="sfer:NCTC12278_00534"/>
<sequence length="184" mass="20968">MRNLAREIGEQEHANLFICELAALLHDLADEKISGSKHIGLAAVKSWLQENQVSQADREHILEIIQWLSFKGGSQPSQTLTLEGQIVQDADRLDAIGAVGIARVFAYSGAKGRLIHDPNKLPREDFTLEEYRNGQETAIMHFYEKLLRLKDLMNTSHAKKLAAARHAYMETYLEQFYQEWGGYR</sequence>